<keyword evidence="7 10" id="KW-0812">Transmembrane</keyword>
<evidence type="ECO:0000256" key="2">
    <source>
        <dbReference type="ARBA" id="ARBA00009140"/>
    </source>
</evidence>
<keyword evidence="6 10" id="KW-0949">S-adenosyl-L-methionine</keyword>
<feature type="transmembrane region" description="Helical" evidence="10">
    <location>
        <begin position="189"/>
        <end position="212"/>
    </location>
</feature>
<dbReference type="PANTHER" id="PTHR12714:SF9">
    <property type="entry name" value="PROTEIN-S-ISOPRENYLCYSTEINE O-METHYLTRANSFERASE"/>
    <property type="match status" value="1"/>
</dbReference>
<feature type="compositionally biased region" description="Low complexity" evidence="11">
    <location>
        <begin position="20"/>
        <end position="39"/>
    </location>
</feature>
<dbReference type="AlphaFoldDB" id="A0A8K0JR28"/>
<feature type="compositionally biased region" description="Polar residues" evidence="11">
    <location>
        <begin position="1"/>
        <end position="17"/>
    </location>
</feature>
<keyword evidence="4 10" id="KW-0489">Methyltransferase</keyword>
<comment type="similarity">
    <text evidence="2 10">Belongs to the class VI-like SAM-binding methyltransferase superfamily. Isoprenylcysteine carboxyl methyltransferase family.</text>
</comment>
<dbReference type="EC" id="2.1.1.100" evidence="3 10"/>
<evidence type="ECO:0000256" key="4">
    <source>
        <dbReference type="ARBA" id="ARBA00022603"/>
    </source>
</evidence>
<evidence type="ECO:0000256" key="10">
    <source>
        <dbReference type="RuleBase" id="RU362022"/>
    </source>
</evidence>
<evidence type="ECO:0000313" key="12">
    <source>
        <dbReference type="EMBL" id="KAG7539656.1"/>
    </source>
</evidence>
<dbReference type="PROSITE" id="PS51564">
    <property type="entry name" value="SAM_ICMT"/>
    <property type="match status" value="1"/>
</dbReference>
<evidence type="ECO:0000256" key="7">
    <source>
        <dbReference type="ARBA" id="ARBA00022692"/>
    </source>
</evidence>
<accession>A0A8K0JR28</accession>
<dbReference type="OrthoDB" id="422086at2759"/>
<evidence type="ECO:0000256" key="9">
    <source>
        <dbReference type="ARBA" id="ARBA00023136"/>
    </source>
</evidence>
<proteinExistence type="inferred from homology"/>
<gene>
    <name evidence="12" type="ORF">FFLO_03455</name>
</gene>
<dbReference type="Proteomes" id="UP000812966">
    <property type="component" value="Unassembled WGS sequence"/>
</dbReference>
<dbReference type="GO" id="GO:0004671">
    <property type="term" value="F:protein C-terminal S-isoprenylcysteine carboxyl O-methyltransferase activity"/>
    <property type="evidence" value="ECO:0007669"/>
    <property type="project" value="UniProtKB-EC"/>
</dbReference>
<feature type="region of interest" description="Disordered" evidence="11">
    <location>
        <begin position="1"/>
        <end position="54"/>
    </location>
</feature>
<name>A0A8K0JR28_9TREE</name>
<comment type="caution">
    <text evidence="12">The sequence shown here is derived from an EMBL/GenBank/DDBJ whole genome shotgun (WGS) entry which is preliminary data.</text>
</comment>
<evidence type="ECO:0000256" key="1">
    <source>
        <dbReference type="ARBA" id="ARBA00004141"/>
    </source>
</evidence>
<dbReference type="GO" id="GO:0032259">
    <property type="term" value="P:methylation"/>
    <property type="evidence" value="ECO:0007669"/>
    <property type="project" value="UniProtKB-KW"/>
</dbReference>
<feature type="transmembrane region" description="Helical" evidence="10">
    <location>
        <begin position="120"/>
        <end position="139"/>
    </location>
</feature>
<organism evidence="12 13">
    <name type="scientific">Filobasidium floriforme</name>
    <dbReference type="NCBI Taxonomy" id="5210"/>
    <lineage>
        <taxon>Eukaryota</taxon>
        <taxon>Fungi</taxon>
        <taxon>Dikarya</taxon>
        <taxon>Basidiomycota</taxon>
        <taxon>Agaricomycotina</taxon>
        <taxon>Tremellomycetes</taxon>
        <taxon>Filobasidiales</taxon>
        <taxon>Filobasidiaceae</taxon>
        <taxon>Filobasidium</taxon>
    </lineage>
</organism>
<evidence type="ECO:0000313" key="13">
    <source>
        <dbReference type="Proteomes" id="UP000812966"/>
    </source>
</evidence>
<reference evidence="12" key="1">
    <citation type="submission" date="2020-04" db="EMBL/GenBank/DDBJ databases">
        <title>Analysis of mating type loci in Filobasidium floriforme.</title>
        <authorList>
            <person name="Nowrousian M."/>
        </authorList>
    </citation>
    <scope>NUCLEOTIDE SEQUENCE</scope>
    <source>
        <strain evidence="12">CBS 6242</strain>
    </source>
</reference>
<keyword evidence="9 10" id="KW-0472">Membrane</keyword>
<dbReference type="Gene3D" id="1.20.120.1630">
    <property type="match status" value="1"/>
</dbReference>
<dbReference type="InterPro" id="IPR025770">
    <property type="entry name" value="PPMT_MeTrfase"/>
</dbReference>
<comment type="subcellular location">
    <subcellularLocation>
        <location evidence="10">Endoplasmic reticulum membrane</location>
        <topology evidence="10">Multi-pass membrane protein</topology>
    </subcellularLocation>
    <subcellularLocation>
        <location evidence="1">Membrane</location>
        <topology evidence="1">Multi-pass membrane protein</topology>
    </subcellularLocation>
</comment>
<protein>
    <recommendedName>
        <fullName evidence="3 10">Protein-S-isoprenylcysteine O-methyltransferase</fullName>
        <ecNumber evidence="3 10">2.1.1.100</ecNumber>
    </recommendedName>
</protein>
<dbReference type="PANTHER" id="PTHR12714">
    <property type="entry name" value="PROTEIN-S ISOPRENYLCYSTEINE O-METHYLTRANSFERASE"/>
    <property type="match status" value="1"/>
</dbReference>
<dbReference type="Pfam" id="PF04140">
    <property type="entry name" value="ICMT"/>
    <property type="match status" value="1"/>
</dbReference>
<dbReference type="InterPro" id="IPR007269">
    <property type="entry name" value="ICMT_MeTrfase"/>
</dbReference>
<feature type="transmembrane region" description="Helical" evidence="10">
    <location>
        <begin position="159"/>
        <end position="177"/>
    </location>
</feature>
<sequence length="315" mass="34491">MSKSTMSNGSSTATQLADPTLTHRSTSSSISTSTSAATTQPLPPAHVFQTSPSSSGLSLEARHYKAHNDIPNTILSVSIISTILGGILFTSFTLVGLSLSGCIKSGTNGAEWGTWARPQLGVYFGCMALFHLSEFWTTAGWNKDRLSVDAFLLNNGNGYILAHVVGLVEYFAWSYFWPREGSWWISSGWLYVVLPVLLAAQALRTLAMVHAASSFSHEVSRGAKADDHTLVTRGVYQFSRHPSYTGFFYWAVATQVLLGNVISVAGFVYVLAKFFEARIIDEERHLVRFFGQDYVDFRNKVGTWLPAGLVAKAAR</sequence>
<evidence type="ECO:0000256" key="11">
    <source>
        <dbReference type="SAM" id="MobiDB-lite"/>
    </source>
</evidence>
<evidence type="ECO:0000256" key="8">
    <source>
        <dbReference type="ARBA" id="ARBA00022989"/>
    </source>
</evidence>
<evidence type="ECO:0000256" key="3">
    <source>
        <dbReference type="ARBA" id="ARBA00012151"/>
    </source>
</evidence>
<keyword evidence="10" id="KW-0256">Endoplasmic reticulum</keyword>
<dbReference type="GO" id="GO:0005789">
    <property type="term" value="C:endoplasmic reticulum membrane"/>
    <property type="evidence" value="ECO:0007669"/>
    <property type="project" value="UniProtKB-SubCell"/>
</dbReference>
<comment type="catalytic activity">
    <reaction evidence="10">
        <text>[protein]-C-terminal S-[(2E,6E)-farnesyl]-L-cysteine + S-adenosyl-L-methionine = [protein]-C-terminal S-[(2E,6E)-farnesyl]-L-cysteine methyl ester + S-adenosyl-L-homocysteine</text>
        <dbReference type="Rhea" id="RHEA:21672"/>
        <dbReference type="Rhea" id="RHEA-COMP:12125"/>
        <dbReference type="Rhea" id="RHEA-COMP:12126"/>
        <dbReference type="ChEBI" id="CHEBI:57856"/>
        <dbReference type="ChEBI" id="CHEBI:59789"/>
        <dbReference type="ChEBI" id="CHEBI:90510"/>
        <dbReference type="ChEBI" id="CHEBI:90511"/>
        <dbReference type="EC" id="2.1.1.100"/>
    </reaction>
</comment>
<feature type="transmembrane region" description="Helical" evidence="10">
    <location>
        <begin position="74"/>
        <end position="99"/>
    </location>
</feature>
<keyword evidence="8 10" id="KW-1133">Transmembrane helix</keyword>
<evidence type="ECO:0000256" key="6">
    <source>
        <dbReference type="ARBA" id="ARBA00022691"/>
    </source>
</evidence>
<keyword evidence="5" id="KW-0808">Transferase</keyword>
<feature type="transmembrane region" description="Helical" evidence="10">
    <location>
        <begin position="247"/>
        <end position="272"/>
    </location>
</feature>
<evidence type="ECO:0000256" key="5">
    <source>
        <dbReference type="ARBA" id="ARBA00022679"/>
    </source>
</evidence>
<dbReference type="EMBL" id="JABELV010000063">
    <property type="protein sequence ID" value="KAG7539656.1"/>
    <property type="molecule type" value="Genomic_DNA"/>
</dbReference>
<keyword evidence="13" id="KW-1185">Reference proteome</keyword>